<evidence type="ECO:0000313" key="5">
    <source>
        <dbReference type="Proteomes" id="UP000320791"/>
    </source>
</evidence>
<dbReference type="AlphaFoldDB" id="A0A5C5U6V6"/>
<dbReference type="PANTHER" id="PTHR21666">
    <property type="entry name" value="PEPTIDASE-RELATED"/>
    <property type="match status" value="1"/>
</dbReference>
<feature type="signal peptide" evidence="2">
    <location>
        <begin position="1"/>
        <end position="23"/>
    </location>
</feature>
<comment type="caution">
    <text evidence="4">The sequence shown here is derived from an EMBL/GenBank/DDBJ whole genome shotgun (WGS) entry which is preliminary data.</text>
</comment>
<name>A0A5C5U6V6_9CORY</name>
<evidence type="ECO:0000256" key="1">
    <source>
        <dbReference type="ARBA" id="ARBA00022729"/>
    </source>
</evidence>
<feature type="chain" id="PRO_5039335831" evidence="2">
    <location>
        <begin position="24"/>
        <end position="150"/>
    </location>
</feature>
<dbReference type="PANTHER" id="PTHR21666:SF289">
    <property type="entry name" value="L-ALA--D-GLU ENDOPEPTIDASE"/>
    <property type="match status" value="1"/>
</dbReference>
<dbReference type="Gene3D" id="2.70.70.10">
    <property type="entry name" value="Glucose Permease (Domain IIA)"/>
    <property type="match status" value="1"/>
</dbReference>
<organism evidence="4 5">
    <name type="scientific">Corynebacterium canis</name>
    <dbReference type="NCBI Taxonomy" id="679663"/>
    <lineage>
        <taxon>Bacteria</taxon>
        <taxon>Bacillati</taxon>
        <taxon>Actinomycetota</taxon>
        <taxon>Actinomycetes</taxon>
        <taxon>Mycobacteriales</taxon>
        <taxon>Corynebacteriaceae</taxon>
        <taxon>Corynebacterium</taxon>
    </lineage>
</organism>
<dbReference type="EMBL" id="VOHM01000030">
    <property type="protein sequence ID" value="TWT21547.1"/>
    <property type="molecule type" value="Genomic_DNA"/>
</dbReference>
<dbReference type="Pfam" id="PF01551">
    <property type="entry name" value="Peptidase_M23"/>
    <property type="match status" value="1"/>
</dbReference>
<gene>
    <name evidence="4" type="ORF">FRX94_11200</name>
</gene>
<dbReference type="InterPro" id="IPR050570">
    <property type="entry name" value="Cell_wall_metabolism_enzyme"/>
</dbReference>
<evidence type="ECO:0000313" key="4">
    <source>
        <dbReference type="EMBL" id="TWT21547.1"/>
    </source>
</evidence>
<protein>
    <submittedName>
        <fullName evidence="4">M23 family metallopeptidase</fullName>
    </submittedName>
</protein>
<dbReference type="RefSeq" id="WP_146325430.1">
    <property type="nucleotide sequence ID" value="NZ_BAABLR010000063.1"/>
</dbReference>
<dbReference type="SUPFAM" id="SSF51261">
    <property type="entry name" value="Duplicated hybrid motif"/>
    <property type="match status" value="1"/>
</dbReference>
<dbReference type="InterPro" id="IPR016047">
    <property type="entry name" value="M23ase_b-sheet_dom"/>
</dbReference>
<dbReference type="InterPro" id="IPR011055">
    <property type="entry name" value="Dup_hybrid_motif"/>
</dbReference>
<dbReference type="GO" id="GO:0004222">
    <property type="term" value="F:metalloendopeptidase activity"/>
    <property type="evidence" value="ECO:0007669"/>
    <property type="project" value="TreeGrafter"/>
</dbReference>
<dbReference type="Proteomes" id="UP000320791">
    <property type="component" value="Unassembled WGS sequence"/>
</dbReference>
<evidence type="ECO:0000259" key="3">
    <source>
        <dbReference type="Pfam" id="PF01551"/>
    </source>
</evidence>
<accession>A0A5C5U6V6</accession>
<reference evidence="4 5" key="1">
    <citation type="submission" date="2019-08" db="EMBL/GenBank/DDBJ databases">
        <authorList>
            <person name="Lei W."/>
        </authorList>
    </citation>
    <scope>NUCLEOTIDE SEQUENCE [LARGE SCALE GENOMIC DNA]</scope>
    <source>
        <strain evidence="4 5">CCUG 58627</strain>
    </source>
</reference>
<keyword evidence="5" id="KW-1185">Reference proteome</keyword>
<evidence type="ECO:0000256" key="2">
    <source>
        <dbReference type="SAM" id="SignalP"/>
    </source>
</evidence>
<feature type="domain" description="M23ase beta-sheet core" evidence="3">
    <location>
        <begin position="44"/>
        <end position="136"/>
    </location>
</feature>
<sequence length="150" mass="15981">MRKTLYPLLLVPFLLGYVNPATGQRHASEVWRGFDPPAKPWLAGHRGVDLPAQPGAQIFASEDGVVAFAGTVAGTPVVSIDHADGIRTTYQPVHAWVTQGEQVSEGAVIGILGATTANDPGLHWGARTGKDAYINPLSLLDRPTIRLKPV</sequence>
<keyword evidence="1 2" id="KW-0732">Signal</keyword>
<dbReference type="CDD" id="cd12797">
    <property type="entry name" value="M23_peptidase"/>
    <property type="match status" value="1"/>
</dbReference>
<dbReference type="OrthoDB" id="5245088at2"/>
<proteinExistence type="predicted"/>